<dbReference type="PROSITE" id="PS52004">
    <property type="entry name" value="KS3_2"/>
    <property type="match status" value="1"/>
</dbReference>
<dbReference type="Gene3D" id="3.10.129.110">
    <property type="entry name" value="Polyketide synthase dehydratase"/>
    <property type="match status" value="1"/>
</dbReference>
<dbReference type="InterPro" id="IPR016035">
    <property type="entry name" value="Acyl_Trfase/lysoPLipase"/>
</dbReference>
<dbReference type="GO" id="GO:0004315">
    <property type="term" value="F:3-oxoacyl-[acyl-carrier-protein] synthase activity"/>
    <property type="evidence" value="ECO:0007669"/>
    <property type="project" value="InterPro"/>
</dbReference>
<dbReference type="GO" id="GO:0008897">
    <property type="term" value="F:holo-[acyl-carrier-protein] synthase activity"/>
    <property type="evidence" value="ECO:0007669"/>
    <property type="project" value="InterPro"/>
</dbReference>
<dbReference type="Pfam" id="PF00698">
    <property type="entry name" value="Acyl_transf_1"/>
    <property type="match status" value="1"/>
</dbReference>
<dbReference type="Proteomes" id="UP000185963">
    <property type="component" value="Unassembled WGS sequence"/>
</dbReference>
<dbReference type="CDD" id="cd00833">
    <property type="entry name" value="PKS"/>
    <property type="match status" value="1"/>
</dbReference>
<dbReference type="SUPFAM" id="SSF56214">
    <property type="entry name" value="4'-phosphopantetheinyl transferase"/>
    <property type="match status" value="2"/>
</dbReference>
<dbReference type="SUPFAM" id="SSF52151">
    <property type="entry name" value="FabD/lysophospholipase-like"/>
    <property type="match status" value="1"/>
</dbReference>
<dbReference type="SUPFAM" id="SSF53901">
    <property type="entry name" value="Thiolase-like"/>
    <property type="match status" value="1"/>
</dbReference>
<evidence type="ECO:0000256" key="3">
    <source>
        <dbReference type="ARBA" id="ARBA00022679"/>
    </source>
</evidence>
<dbReference type="EMBL" id="MSKS01000001">
    <property type="protein sequence ID" value="OLO73188.1"/>
    <property type="molecule type" value="Genomic_DNA"/>
</dbReference>
<dbReference type="InterPro" id="IPR018201">
    <property type="entry name" value="Ketoacyl_synth_AS"/>
</dbReference>
<evidence type="ECO:0000313" key="5">
    <source>
        <dbReference type="EMBL" id="OLO73188.1"/>
    </source>
</evidence>
<dbReference type="InterPro" id="IPR042104">
    <property type="entry name" value="PKS_dehydratase_sf"/>
</dbReference>
<dbReference type="InterPro" id="IPR052568">
    <property type="entry name" value="PKS-FAS_Synthase"/>
</dbReference>
<name>A0A1Q8WYP2_9ACTO</name>
<dbReference type="InterPro" id="IPR016039">
    <property type="entry name" value="Thiolase-like"/>
</dbReference>
<keyword evidence="2" id="KW-0597">Phosphoprotein</keyword>
<dbReference type="InterPro" id="IPR037143">
    <property type="entry name" value="4-PPantetheinyl_Trfase_dom_sf"/>
</dbReference>
<dbReference type="Pfam" id="PF00109">
    <property type="entry name" value="ketoacyl-synt"/>
    <property type="match status" value="1"/>
</dbReference>
<protein>
    <recommendedName>
        <fullName evidence="4">Ketosynthase family 3 (KS3) domain-containing protein</fullName>
    </recommendedName>
</protein>
<dbReference type="GO" id="GO:0006633">
    <property type="term" value="P:fatty acid biosynthetic process"/>
    <property type="evidence" value="ECO:0007669"/>
    <property type="project" value="InterPro"/>
</dbReference>
<keyword evidence="1" id="KW-0596">Phosphopantetheine</keyword>
<dbReference type="Pfam" id="PF02801">
    <property type="entry name" value="Ketoacyl-synt_C"/>
    <property type="match status" value="1"/>
</dbReference>
<evidence type="ECO:0000313" key="6">
    <source>
        <dbReference type="Proteomes" id="UP000185963"/>
    </source>
</evidence>
<dbReference type="Gene3D" id="3.40.366.10">
    <property type="entry name" value="Malonyl-Coenzyme A Acyl Carrier Protein, domain 2"/>
    <property type="match status" value="1"/>
</dbReference>
<dbReference type="PROSITE" id="PS00606">
    <property type="entry name" value="KS3_1"/>
    <property type="match status" value="1"/>
</dbReference>
<evidence type="ECO:0000256" key="1">
    <source>
        <dbReference type="ARBA" id="ARBA00022450"/>
    </source>
</evidence>
<dbReference type="Gene3D" id="3.40.47.10">
    <property type="match status" value="1"/>
</dbReference>
<proteinExistence type="predicted"/>
<feature type="domain" description="Ketosynthase family 3 (KS3)" evidence="4">
    <location>
        <begin position="3"/>
        <end position="458"/>
    </location>
</feature>
<accession>A0A1Q8WYP2</accession>
<keyword evidence="3" id="KW-0808">Transferase</keyword>
<dbReference type="Gene3D" id="3.90.470.20">
    <property type="entry name" value="4'-phosphopantetheinyl transferase domain"/>
    <property type="match status" value="2"/>
</dbReference>
<dbReference type="SMART" id="SM00827">
    <property type="entry name" value="PKS_AT"/>
    <property type="match status" value="1"/>
</dbReference>
<dbReference type="InterPro" id="IPR014031">
    <property type="entry name" value="Ketoacyl_synth_C"/>
</dbReference>
<evidence type="ECO:0000259" key="4">
    <source>
        <dbReference type="PROSITE" id="PS52004"/>
    </source>
</evidence>
<gene>
    <name evidence="5" type="ORF">BKH20_00470</name>
</gene>
<dbReference type="PANTHER" id="PTHR43074">
    <property type="entry name" value="OMEGA-3 POLYUNSATURATED FATTY ACID SYNTHASE PFAB-RELATED"/>
    <property type="match status" value="1"/>
</dbReference>
<dbReference type="InterPro" id="IPR014030">
    <property type="entry name" value="Ketoacyl_synth_N"/>
</dbReference>
<dbReference type="InterPro" id="IPR020841">
    <property type="entry name" value="PKS_Beta-ketoAc_synthase_dom"/>
</dbReference>
<dbReference type="InterPro" id="IPR001227">
    <property type="entry name" value="Ac_transferase_dom_sf"/>
</dbReference>
<sequence length="1421" mass="154313">MSRPALAVVGMSSLFPRSLSVDEFWANSVTGISAFREASEDRMPRTFVDQNASGVEGVYGNIGAFIDEGLAVNVEGLGLSPRAVRAMEPDQVISLALADEALLDAGNLLDTVPRERIGVVLGKGGYVAPAGIRLTNRLRGSRQLEASLNELFPTMSSYEIMEIINRFRASISVGDGSDAIGLVSNLSAARIAGHFDLRGGSWTTDAACASSLVALDTAMSQLALGIVDAMVVGGVHHCHDVSFWNVFCRMGAMSRQGRVRPFDERGDGLLIGEGSAMLIVERLDTALAAGRRIHAVIEGVGVSSDGTSGSPVRPGTQGQVLAMRRAWQEAEVDPADASFRLYEAHGTGTPVGDAVELESMVELVGQPDHEITISTAKSYIGHAMPAAGAAGLIRAICATRDGILPPSVVPSEPLPQLGRRLTIKPVAQVWETEGDCVRRAGVSAFGFGGVNAHVVISQPPKSGSASPSRSLLDIASRSRYAFRLRARSRQEAIEELQGLSTAEIMSQPAGAAWGDGPVRVSLSDPTDERIAMLIDSLQERRGVWSIPGAGFVDQTEFGTGGRIVGVFPGLEGGLFTLEEDGNFSEHAYDWREHTRAVLEEGWIESQALRDAGIVFDDLVGTSLGELTALHFAGAVNLAEKRSEFATQLLGAVSAPETGYLLVVADRESTVPLLKGLDQTCLSHDNAPNQCLVGGPDDELNIVTERAQARRLTAKRLDLRSGFHTPAARPHVQELRRALDTMTWSSADTPVWSSESASRYEVDQGDAPEQLASAIVRPVRFRDTIEALYAHGARVFVQIGRGTADSLIDSTLGSRPHVCVRVRPNAEYLAEDVLWLKELMWCTRKEEAASARRGRFSIAGRCQASPFDVTLDLGTPLARLGGLGNEVGMWRAGPSPIAAPSLASAAPEHVAISTQTMPFLLDHCFYRQAPQWPDVEDRWPVVPGTTILDLIRQMLERHNQGSKVVEFRDVRFLSWLPAEPRQDVEFRYDDGDDGWIRVRFGEYASASVRLARQYEKCGDAVPQILETWSACELSAKELYSRRILFHGPSFQGVTFIGPIGPEGIAGRVRPSDVPGAVMDCMGQIFGYWLIATQTNNTRMLPVSIAEVDFFADIPSSGDDLDCHVQIVDLRDDVVVANIVLSRGRQVICCARGWTDRRFDNSPQTQAVENWPELHALSRAQVDGWVVCSEPWSNLSSRQMTMRNYLGSPERKYYESLPVVRQRHWLLGRIAAKDAIRDLLWEEVAQPIFPAQITVVPGKDGSPEVHGRFGFSEAEGVIVSIAHVAGLAVALARRDDGVAVGIDIEACAPRSEEQLRLGWSAIERDLVMRAQAAFPATDWWTVTWCAKEVVAKAHRTGLTPSPRSFAVARIDPRGHRLAVARPNSTSEIIVRWTTMTRAQAGLTSGPERYVVAWTGGRGPESRG</sequence>
<reference evidence="5 6" key="1">
    <citation type="submission" date="2016-12" db="EMBL/GenBank/DDBJ databases">
        <title>Genomic comparison of strains in the 'Actinomyces naeslundii' group.</title>
        <authorList>
            <person name="Mughal S.R."/>
            <person name="Do T."/>
            <person name="Gilbert S.C."/>
            <person name="Witherden E.A."/>
            <person name="Didelot X."/>
            <person name="Beighton D."/>
        </authorList>
    </citation>
    <scope>NUCLEOTIDE SEQUENCE [LARGE SCALE GENOMIC DNA]</scope>
    <source>
        <strain evidence="5 6">WE8B-23</strain>
    </source>
</reference>
<dbReference type="InterPro" id="IPR014043">
    <property type="entry name" value="Acyl_transferase_dom"/>
</dbReference>
<dbReference type="PANTHER" id="PTHR43074:SF1">
    <property type="entry name" value="BETA-KETOACYL SYNTHASE FAMILY PROTEIN-RELATED"/>
    <property type="match status" value="1"/>
</dbReference>
<dbReference type="InterPro" id="IPR008278">
    <property type="entry name" value="4-PPantetheinyl_Trfase_dom"/>
</dbReference>
<comment type="caution">
    <text evidence="5">The sequence shown here is derived from an EMBL/GenBank/DDBJ whole genome shotgun (WGS) entry which is preliminary data.</text>
</comment>
<evidence type="ECO:0000256" key="2">
    <source>
        <dbReference type="ARBA" id="ARBA00022553"/>
    </source>
</evidence>
<dbReference type="Pfam" id="PF01648">
    <property type="entry name" value="ACPS"/>
    <property type="match status" value="1"/>
</dbReference>
<organism evidence="5 6">
    <name type="scientific">Actinomyces oris</name>
    <dbReference type="NCBI Taxonomy" id="544580"/>
    <lineage>
        <taxon>Bacteria</taxon>
        <taxon>Bacillati</taxon>
        <taxon>Actinomycetota</taxon>
        <taxon>Actinomycetes</taxon>
        <taxon>Actinomycetales</taxon>
        <taxon>Actinomycetaceae</taxon>
        <taxon>Actinomyces</taxon>
    </lineage>
</organism>
<dbReference type="GO" id="GO:0000287">
    <property type="term" value="F:magnesium ion binding"/>
    <property type="evidence" value="ECO:0007669"/>
    <property type="project" value="InterPro"/>
</dbReference>
<dbReference type="SMART" id="SM00825">
    <property type="entry name" value="PKS_KS"/>
    <property type="match status" value="1"/>
</dbReference>